<keyword evidence="2" id="KW-1185">Reference proteome</keyword>
<dbReference type="EMBL" id="EF203088">
    <property type="protein sequence ID" value="ABO45418.1"/>
    <property type="molecule type" value="Genomic_DNA"/>
</dbReference>
<dbReference type="GeneID" id="4960843"/>
<dbReference type="KEGG" id="vg:4960843"/>
<dbReference type="RefSeq" id="YP_001111352.1">
    <property type="nucleotide sequence ID" value="NC_009240.1"/>
</dbReference>
<evidence type="ECO:0000313" key="1">
    <source>
        <dbReference type="EMBL" id="ABO45418.1"/>
    </source>
</evidence>
<gene>
    <name evidence="1" type="primary">lef-5</name>
</gene>
<proteinExistence type="predicted"/>
<name>A4L248_9VIRU</name>
<protein>
    <submittedName>
        <fullName evidence="1">Late expression factor 5</fullName>
    </submittedName>
</protein>
<sequence>MSRDINCCNIAFITKAPIKRTSKKYIIQECTHLFQISQVKQDRRGDECSTTFEKCAICNLERKKE</sequence>
<accession>A4L248</accession>
<reference evidence="1 2" key="1">
    <citation type="journal article" date="2007" name="J. Virol.">
        <title>The genome of Gryllus bimaculatus nudivirus indicates an ancient diversification of baculovirus-related nonoccluded nudiviruses of insects.</title>
        <authorList>
            <person name="Wang Y."/>
            <person name="Kleespies R.G."/>
            <person name="Huger A.M."/>
            <person name="Jehle J.A."/>
        </authorList>
    </citation>
    <scope>NUCLEOTIDE SEQUENCE [LARGE SCALE GENOMIC DNA]</scope>
</reference>
<dbReference type="Proteomes" id="UP000203733">
    <property type="component" value="Segment"/>
</dbReference>
<organism evidence="1 2">
    <name type="scientific">Gryllus bimaculatus nudivirus</name>
    <dbReference type="NCBI Taxonomy" id="432587"/>
    <lineage>
        <taxon>Viruses</taxon>
        <taxon>Viruses incertae sedis</taxon>
        <taxon>Naldaviricetes</taxon>
        <taxon>Lefavirales</taxon>
        <taxon>Nudiviridae</taxon>
        <taxon>Alphanudivirus</taxon>
        <taxon>Alphanudivirus grybimaculati</taxon>
    </lineage>
</organism>
<evidence type="ECO:0000313" key="2">
    <source>
        <dbReference type="Proteomes" id="UP000203733"/>
    </source>
</evidence>